<evidence type="ECO:0000313" key="2">
    <source>
        <dbReference type="EMBL" id="MQY45102.1"/>
    </source>
</evidence>
<dbReference type="RefSeq" id="WP_153352601.1">
    <property type="nucleotide sequence ID" value="NZ_JAYKOO010000002.1"/>
</dbReference>
<protein>
    <submittedName>
        <fullName evidence="2">Uncharacterized protein</fullName>
    </submittedName>
</protein>
<dbReference type="EMBL" id="WIXI01000022">
    <property type="protein sequence ID" value="MQY45102.1"/>
    <property type="molecule type" value="Genomic_DNA"/>
</dbReference>
<comment type="caution">
    <text evidence="2">The sequence shown here is derived from an EMBL/GenBank/DDBJ whole genome shotgun (WGS) entry which is preliminary data.</text>
</comment>
<feature type="transmembrane region" description="Helical" evidence="1">
    <location>
        <begin position="36"/>
        <end position="53"/>
    </location>
</feature>
<dbReference type="AlphaFoldDB" id="A0A6A8A229"/>
<reference evidence="2 3" key="1">
    <citation type="submission" date="2019-11" db="EMBL/GenBank/DDBJ databases">
        <title>Genome analysis of Rhizobacterium cereale a novel genus and species isolated from maize roots in North Spain.</title>
        <authorList>
            <person name="Menendez E."/>
            <person name="Flores-Felix J.D."/>
            <person name="Ramirez-Bahena M.-H."/>
            <person name="Igual J.M."/>
            <person name="Garcia-Fraile P."/>
            <person name="Peix A."/>
            <person name="Velazquez E."/>
        </authorList>
    </citation>
    <scope>NUCLEOTIDE SEQUENCE [LARGE SCALE GENOMIC DNA]</scope>
    <source>
        <strain evidence="2 3">RZME27</strain>
    </source>
</reference>
<evidence type="ECO:0000256" key="1">
    <source>
        <dbReference type="SAM" id="Phobius"/>
    </source>
</evidence>
<organism evidence="2 3">
    <name type="scientific">Endobacterium cereale</name>
    <dbReference type="NCBI Taxonomy" id="2663029"/>
    <lineage>
        <taxon>Bacteria</taxon>
        <taxon>Pseudomonadati</taxon>
        <taxon>Pseudomonadota</taxon>
        <taxon>Alphaproteobacteria</taxon>
        <taxon>Hyphomicrobiales</taxon>
        <taxon>Rhizobiaceae</taxon>
        <taxon>Endobacterium</taxon>
    </lineage>
</organism>
<feature type="transmembrane region" description="Helical" evidence="1">
    <location>
        <begin position="12"/>
        <end position="30"/>
    </location>
</feature>
<accession>A0A6A8A229</accession>
<keyword evidence="3" id="KW-1185">Reference proteome</keyword>
<evidence type="ECO:0000313" key="3">
    <source>
        <dbReference type="Proteomes" id="UP000435138"/>
    </source>
</evidence>
<keyword evidence="1" id="KW-0812">Transmembrane</keyword>
<sequence length="86" mass="9605">MESFDAYIPEDIYSLLVMVVVALVAIWLVMFVVRKLIGIAIVAALVIGGFMIWQDPTLLRTAQDTAIGYYDQWQNGAPAGDERGQW</sequence>
<keyword evidence="1" id="KW-1133">Transmembrane helix</keyword>
<keyword evidence="1" id="KW-0472">Membrane</keyword>
<proteinExistence type="predicted"/>
<name>A0A6A8A229_9HYPH</name>
<dbReference type="Proteomes" id="UP000435138">
    <property type="component" value="Unassembled WGS sequence"/>
</dbReference>
<gene>
    <name evidence="2" type="ORF">GAO09_03330</name>
</gene>